<sequence>MKKWKHVFGITATVFSVFTSAIASGAQLNIEVYNPGTKSLFPVSSEIISGKKEVVLIDAQIQTNDAQALVEKIKKTEKKLTLVFISHKDPDFYFGLETIRNAFPDVKILATPETVKAIKESMDSKLAYWSPILKENAPKKVILPDVLDSDSFMVDDQKIEIKGLKTNPSDTYLWIPSLKTALGGVIVYNNMHVWVADNQTPESRAKWFESIESIKNLNPIRVIPGHFLGSSNFGLKSLEFTEKYLKNFEMEAAKAKNSKELISAMQKRYSKLTNKDDLELSAKVIKGEMKWPQ</sequence>
<keyword evidence="5" id="KW-1185">Reference proteome</keyword>
<feature type="coiled-coil region" evidence="1">
    <location>
        <begin position="238"/>
        <end position="275"/>
    </location>
</feature>
<keyword evidence="2" id="KW-0732">Signal</keyword>
<dbReference type="EMBL" id="CP017834">
    <property type="protein sequence ID" value="APJ03705.1"/>
    <property type="molecule type" value="Genomic_DNA"/>
</dbReference>
<dbReference type="GO" id="GO:0016787">
    <property type="term" value="F:hydrolase activity"/>
    <property type="evidence" value="ECO:0007669"/>
    <property type="project" value="UniProtKB-KW"/>
</dbReference>
<dbReference type="Gene3D" id="3.60.15.10">
    <property type="entry name" value="Ribonuclease Z/Hydroxyacylglutathione hydrolase-like"/>
    <property type="match status" value="1"/>
</dbReference>
<evidence type="ECO:0000313" key="5">
    <source>
        <dbReference type="Proteomes" id="UP000184731"/>
    </source>
</evidence>
<dbReference type="SUPFAM" id="SSF56281">
    <property type="entry name" value="Metallo-hydrolase/oxidoreductase"/>
    <property type="match status" value="1"/>
</dbReference>
<accession>A0A1L4D0H8</accession>
<proteinExistence type="predicted"/>
<feature type="chain" id="PRO_5009858181" evidence="2">
    <location>
        <begin position="24"/>
        <end position="293"/>
    </location>
</feature>
<dbReference type="InterPro" id="IPR001279">
    <property type="entry name" value="Metallo-B-lactamas"/>
</dbReference>
<dbReference type="Pfam" id="PF00753">
    <property type="entry name" value="Lactamase_B"/>
    <property type="match status" value="1"/>
</dbReference>
<protein>
    <submittedName>
        <fullName evidence="4">MBL fold metallo-hydrolase</fullName>
    </submittedName>
</protein>
<gene>
    <name evidence="4" type="ORF">AXG55_07215</name>
</gene>
<evidence type="ECO:0000256" key="1">
    <source>
        <dbReference type="SAM" id="Coils"/>
    </source>
</evidence>
<feature type="signal peptide" evidence="2">
    <location>
        <begin position="1"/>
        <end position="23"/>
    </location>
</feature>
<dbReference type="SMART" id="SM00849">
    <property type="entry name" value="Lactamase_B"/>
    <property type="match status" value="1"/>
</dbReference>
<dbReference type="KEGG" id="saqi:AXG55_07215"/>
<dbReference type="OrthoDB" id="5293495at2"/>
<dbReference type="AlphaFoldDB" id="A0A1L4D0H8"/>
<dbReference type="Proteomes" id="UP000184731">
    <property type="component" value="Chromosome"/>
</dbReference>
<keyword evidence="4" id="KW-0378">Hydrolase</keyword>
<dbReference type="InterPro" id="IPR036866">
    <property type="entry name" value="RibonucZ/Hydroxyglut_hydro"/>
</dbReference>
<feature type="domain" description="Metallo-beta-lactamase" evidence="3">
    <location>
        <begin position="42"/>
        <end position="226"/>
    </location>
</feature>
<dbReference type="RefSeq" id="WP_148697447.1">
    <property type="nucleotide sequence ID" value="NZ_CP017834.1"/>
</dbReference>
<dbReference type="PANTHER" id="PTHR42951:SF14">
    <property type="entry name" value="METALLO-BETA-LACTAMASE SUPERFAMILY PROTEIN"/>
    <property type="match status" value="1"/>
</dbReference>
<evidence type="ECO:0000256" key="2">
    <source>
        <dbReference type="SAM" id="SignalP"/>
    </source>
</evidence>
<dbReference type="STRING" id="1915309.AXG55_07215"/>
<dbReference type="CDD" id="cd07739">
    <property type="entry name" value="metallo-hydrolase-like_MBL-fold"/>
    <property type="match status" value="1"/>
</dbReference>
<dbReference type="PANTHER" id="PTHR42951">
    <property type="entry name" value="METALLO-BETA-LACTAMASE DOMAIN-CONTAINING"/>
    <property type="match status" value="1"/>
</dbReference>
<name>A0A1L4D0H8_9BACT</name>
<reference evidence="4 5" key="1">
    <citation type="submission" date="2016-10" db="EMBL/GenBank/DDBJ databases">
        <title>Silvanigrella aquatica sp. nov., isolated from a freshwater lake located in the Black Forest, Germany, description of Silvanigrellaceae fam. nov., Silvanigrellales ord. nov., reclassification of the order Bdellovibrionales in the class Oligoflexia, reclassification of the families Bacteriovoracaceae and Halobacteriovoraceae in the new order Bacteriovoracales ord. nov., and reclassification of the family Pseudobacteriovoracaceae in the order Oligoflexiales.</title>
        <authorList>
            <person name="Hahn M.W."/>
            <person name="Schmidt J."/>
            <person name="Koll U."/>
            <person name="Rohde M."/>
            <person name="Verbag S."/>
            <person name="Pitt A."/>
            <person name="Nakai R."/>
            <person name="Naganuma T."/>
            <person name="Lang E."/>
        </authorList>
    </citation>
    <scope>NUCLEOTIDE SEQUENCE [LARGE SCALE GENOMIC DNA]</scope>
    <source>
        <strain evidence="4 5">MWH-Nonnen-W8red</strain>
    </source>
</reference>
<organism evidence="4 5">
    <name type="scientific">Silvanigrella aquatica</name>
    <dbReference type="NCBI Taxonomy" id="1915309"/>
    <lineage>
        <taxon>Bacteria</taxon>
        <taxon>Pseudomonadati</taxon>
        <taxon>Bdellovibrionota</taxon>
        <taxon>Oligoflexia</taxon>
        <taxon>Silvanigrellales</taxon>
        <taxon>Silvanigrellaceae</taxon>
        <taxon>Silvanigrella</taxon>
    </lineage>
</organism>
<keyword evidence="1" id="KW-0175">Coiled coil</keyword>
<evidence type="ECO:0000259" key="3">
    <source>
        <dbReference type="SMART" id="SM00849"/>
    </source>
</evidence>
<evidence type="ECO:0000313" key="4">
    <source>
        <dbReference type="EMBL" id="APJ03705.1"/>
    </source>
</evidence>
<dbReference type="InterPro" id="IPR050855">
    <property type="entry name" value="NDM-1-like"/>
</dbReference>